<dbReference type="EMBL" id="JACHDE010000003">
    <property type="protein sequence ID" value="MBB5400538.1"/>
    <property type="molecule type" value="Genomic_DNA"/>
</dbReference>
<reference evidence="1 2" key="1">
    <citation type="submission" date="2020-08" db="EMBL/GenBank/DDBJ databases">
        <title>Genomic Encyclopedia of Type Strains, Phase IV (KMG-V): Genome sequencing to study the core and pangenomes of soil and plant-associated prokaryotes.</title>
        <authorList>
            <person name="Whitman W."/>
        </authorList>
    </citation>
    <scope>NUCLEOTIDE SEQUENCE [LARGE SCALE GENOMIC DNA]</scope>
    <source>
        <strain evidence="1 2">JPY162</strain>
    </source>
</reference>
<dbReference type="Proteomes" id="UP000592820">
    <property type="component" value="Unassembled WGS sequence"/>
</dbReference>
<accession>A0A7W8L5E6</accession>
<sequence length="237" mass="25984">MRVRNLQSLLADASLDAVALVLPAYADLTAAAELQSVDLVDKPWICETQRRADGTAHDVFHPDDEDGFSLGWNAATDEYRRQHVVLLSAEDPACAQRGVRKATAGHSTTSVAIYEGEHATPPKSRLLLYEAKATVEATKPLLERASDVLGAKGYHLPLGPYSTPRTFSMFIHRETPGYSESQLEACVHIAVAGGHIRVRVQYRGDSIQAPKTAPFTWDTVAAIARRTIARLRKGQRE</sequence>
<gene>
    <name evidence="1" type="ORF">HDG41_002587</name>
</gene>
<proteinExistence type="predicted"/>
<organism evidence="1 2">
    <name type="scientific">Paraburkholderia youngii</name>
    <dbReference type="NCBI Taxonomy" id="2782701"/>
    <lineage>
        <taxon>Bacteria</taxon>
        <taxon>Pseudomonadati</taxon>
        <taxon>Pseudomonadota</taxon>
        <taxon>Betaproteobacteria</taxon>
        <taxon>Burkholderiales</taxon>
        <taxon>Burkholderiaceae</taxon>
        <taxon>Paraburkholderia</taxon>
    </lineage>
</organism>
<evidence type="ECO:0000313" key="2">
    <source>
        <dbReference type="Proteomes" id="UP000592820"/>
    </source>
</evidence>
<protein>
    <submittedName>
        <fullName evidence="1">Uncharacterized protein</fullName>
    </submittedName>
</protein>
<comment type="caution">
    <text evidence="1">The sequence shown here is derived from an EMBL/GenBank/DDBJ whole genome shotgun (WGS) entry which is preliminary data.</text>
</comment>
<evidence type="ECO:0000313" key="1">
    <source>
        <dbReference type="EMBL" id="MBB5400538.1"/>
    </source>
</evidence>
<name>A0A7W8L5E6_9BURK</name>
<dbReference type="AlphaFoldDB" id="A0A7W8L5E6"/>